<protein>
    <submittedName>
        <fullName evidence="1">Helix-turn-helix domain-containing protein</fullName>
    </submittedName>
</protein>
<dbReference type="EMBL" id="CP081303">
    <property type="protein sequence ID" value="QZE15601.1"/>
    <property type="molecule type" value="Genomic_DNA"/>
</dbReference>
<reference evidence="1" key="1">
    <citation type="submission" date="2021-08" db="EMBL/GenBank/DDBJ databases">
        <title>Novel anaerobic bacterium isolated from sea squirt in East Sea, Republic of Korea.</title>
        <authorList>
            <person name="Nguyen T.H."/>
            <person name="Li Z."/>
            <person name="Lee Y.-J."/>
            <person name="Ko J."/>
            <person name="Kim S.-G."/>
        </authorList>
    </citation>
    <scope>NUCLEOTIDE SEQUENCE</scope>
    <source>
        <strain evidence="1">KCTC 25031</strain>
    </source>
</reference>
<accession>A0AC61NMF2</accession>
<keyword evidence="2" id="KW-1185">Reference proteome</keyword>
<organism evidence="1 2">
    <name type="scientific">Halosquirtibacter laminarini</name>
    <dbReference type="NCBI Taxonomy" id="3374600"/>
    <lineage>
        <taxon>Bacteria</taxon>
        <taxon>Pseudomonadati</taxon>
        <taxon>Bacteroidota</taxon>
        <taxon>Bacteroidia</taxon>
        <taxon>Marinilabiliales</taxon>
        <taxon>Prolixibacteraceae</taxon>
        <taxon>Halosquirtibacter</taxon>
    </lineage>
</organism>
<evidence type="ECO:0000313" key="1">
    <source>
        <dbReference type="EMBL" id="QZE15601.1"/>
    </source>
</evidence>
<name>A0AC61NMF2_9BACT</name>
<gene>
    <name evidence="1" type="ORF">K4L44_07140</name>
</gene>
<evidence type="ECO:0000313" key="2">
    <source>
        <dbReference type="Proteomes" id="UP000826212"/>
    </source>
</evidence>
<dbReference type="Proteomes" id="UP000826212">
    <property type="component" value="Chromosome"/>
</dbReference>
<sequence>MRDRVQTLLDRYNLSVSEFAEKIGVQKSSISHLISGRNMPSFAFCEKLAQTFPEVNMRWFISGQGAFLEDDSSDSADKSNLDLFSSLEEVVTETDVDSKRQRVERIIVFYDDNTFKEYNPR</sequence>
<proteinExistence type="predicted"/>